<accession>A0A6C0JFF1</accession>
<sequence length="412" mass="48805">MLSKYINVFLREQNERQKNKNTGSRLSKSIFRIFYENMLEAHSHYLKHKNNIQYLYSAIDNISQLPTSIKDGKKNNYLPHTIISHIHATTDNVHRFTFKLNGKHYCVYFYTTHTNPITNINILNNHMKNIYMWYYCCGMYTKSQCSKVLNIHIFLTEKIKELPELSKIIGAEHVNSAFTYLCSTYSTEITIFRQEEWFKVLCHETMHNFGLDFGIEYLSLIQHRLGKLFPIRSEFLLNESYCEFWATVWNVVFVAYFETHPSEQNIDINVNTTFKTFSLIAHKYLEIEKKFAVFQAVKILGSMTINYNDILSMSQKCSAYNETTNVFCYYIIKMIFLFNYDEFILLLLRKNTNIINFDVSFDSINSIIDFIQQHYSSPLLINEINKQSRVLESISMRDDQYLFSTLRMTMLG</sequence>
<evidence type="ECO:0000313" key="1">
    <source>
        <dbReference type="EMBL" id="QHU02498.1"/>
    </source>
</evidence>
<reference evidence="1" key="1">
    <citation type="journal article" date="2020" name="Nature">
        <title>Giant virus diversity and host interactions through global metagenomics.</title>
        <authorList>
            <person name="Schulz F."/>
            <person name="Roux S."/>
            <person name="Paez-Espino D."/>
            <person name="Jungbluth S."/>
            <person name="Walsh D.A."/>
            <person name="Denef V.J."/>
            <person name="McMahon K.D."/>
            <person name="Konstantinidis K.T."/>
            <person name="Eloe-Fadrosh E.A."/>
            <person name="Kyrpides N.C."/>
            <person name="Woyke T."/>
        </authorList>
    </citation>
    <scope>NUCLEOTIDE SEQUENCE</scope>
    <source>
        <strain evidence="1">GVMAG-M-3300025880-76</strain>
    </source>
</reference>
<protein>
    <submittedName>
        <fullName evidence="1">Uncharacterized protein</fullName>
    </submittedName>
</protein>
<dbReference type="AlphaFoldDB" id="A0A6C0JFF1"/>
<dbReference type="EMBL" id="MN740360">
    <property type="protein sequence ID" value="QHU02498.1"/>
    <property type="molecule type" value="Genomic_DNA"/>
</dbReference>
<name>A0A6C0JFF1_9ZZZZ</name>
<organism evidence="1">
    <name type="scientific">viral metagenome</name>
    <dbReference type="NCBI Taxonomy" id="1070528"/>
    <lineage>
        <taxon>unclassified sequences</taxon>
        <taxon>metagenomes</taxon>
        <taxon>organismal metagenomes</taxon>
    </lineage>
</organism>
<proteinExistence type="predicted"/>